<name>A0A9W8IVD1_9FUNG</name>
<proteinExistence type="predicted"/>
<evidence type="ECO:0000256" key="1">
    <source>
        <dbReference type="SAM" id="MobiDB-lite"/>
    </source>
</evidence>
<accession>A0A9W8IVD1</accession>
<protein>
    <submittedName>
        <fullName evidence="2">Uncharacterized protein</fullName>
    </submittedName>
</protein>
<dbReference type="AlphaFoldDB" id="A0A9W8IVD1"/>
<dbReference type="Proteomes" id="UP001140074">
    <property type="component" value="Unassembled WGS sequence"/>
</dbReference>
<evidence type="ECO:0000313" key="2">
    <source>
        <dbReference type="EMBL" id="KAJ2867407.1"/>
    </source>
</evidence>
<dbReference type="EMBL" id="JANBUY010000019">
    <property type="protein sequence ID" value="KAJ2867407.1"/>
    <property type="molecule type" value="Genomic_DNA"/>
</dbReference>
<organism evidence="2 3">
    <name type="scientific">Coemansia aciculifera</name>
    <dbReference type="NCBI Taxonomy" id="417176"/>
    <lineage>
        <taxon>Eukaryota</taxon>
        <taxon>Fungi</taxon>
        <taxon>Fungi incertae sedis</taxon>
        <taxon>Zoopagomycota</taxon>
        <taxon>Kickxellomycotina</taxon>
        <taxon>Kickxellomycetes</taxon>
        <taxon>Kickxellales</taxon>
        <taxon>Kickxellaceae</taxon>
        <taxon>Coemansia</taxon>
    </lineage>
</organism>
<sequence>MAAMFGDIDLLSFDFVFGALEAVSEIFKLFKQGTAISDISKRIPEISDIKTPAGNRKLSDIFTPGSKGRKRLDGATRKRCQN</sequence>
<keyword evidence="3" id="KW-1185">Reference proteome</keyword>
<gene>
    <name evidence="2" type="ORF">GGH94_000854</name>
</gene>
<comment type="caution">
    <text evidence="2">The sequence shown here is derived from an EMBL/GenBank/DDBJ whole genome shotgun (WGS) entry which is preliminary data.</text>
</comment>
<feature type="region of interest" description="Disordered" evidence="1">
    <location>
        <begin position="57"/>
        <end position="82"/>
    </location>
</feature>
<reference evidence="2" key="1">
    <citation type="submission" date="2022-07" db="EMBL/GenBank/DDBJ databases">
        <title>Phylogenomic reconstructions and comparative analyses of Kickxellomycotina fungi.</title>
        <authorList>
            <person name="Reynolds N.K."/>
            <person name="Stajich J.E."/>
            <person name="Barry K."/>
            <person name="Grigoriev I.V."/>
            <person name="Crous P."/>
            <person name="Smith M.E."/>
        </authorList>
    </citation>
    <scope>NUCLEOTIDE SEQUENCE</scope>
    <source>
        <strain evidence="2">RSA 476</strain>
    </source>
</reference>
<evidence type="ECO:0000313" key="3">
    <source>
        <dbReference type="Proteomes" id="UP001140074"/>
    </source>
</evidence>